<dbReference type="Gene3D" id="3.40.50.720">
    <property type="entry name" value="NAD(P)-binding Rossmann-like Domain"/>
    <property type="match status" value="1"/>
</dbReference>
<dbReference type="EMBL" id="JAEDAJ010000006">
    <property type="protein sequence ID" value="MBK0332014.1"/>
    <property type="molecule type" value="Genomic_DNA"/>
</dbReference>
<dbReference type="PRINTS" id="PR00081">
    <property type="entry name" value="GDHRDH"/>
</dbReference>
<name>A0ABS1BBH4_9MICO</name>
<proteinExistence type="inferred from homology"/>
<evidence type="ECO:0000256" key="2">
    <source>
        <dbReference type="ARBA" id="ARBA00023002"/>
    </source>
</evidence>
<evidence type="ECO:0000256" key="1">
    <source>
        <dbReference type="ARBA" id="ARBA00006484"/>
    </source>
</evidence>
<dbReference type="InterPro" id="IPR057326">
    <property type="entry name" value="KR_dom"/>
</dbReference>
<dbReference type="PANTHER" id="PTHR44196">
    <property type="entry name" value="DEHYDROGENASE/REDUCTASE SDR FAMILY MEMBER 7B"/>
    <property type="match status" value="1"/>
</dbReference>
<dbReference type="PANTHER" id="PTHR44196:SF1">
    <property type="entry name" value="DEHYDROGENASE_REDUCTASE SDR FAMILY MEMBER 7B"/>
    <property type="match status" value="1"/>
</dbReference>
<dbReference type="NCBIfam" id="NF006073">
    <property type="entry name" value="PRK08219.1"/>
    <property type="match status" value="1"/>
</dbReference>
<dbReference type="SUPFAM" id="SSF51735">
    <property type="entry name" value="NAD(P)-binding Rossmann-fold domains"/>
    <property type="match status" value="1"/>
</dbReference>
<comment type="caution">
    <text evidence="4">The sequence shown here is derived from an EMBL/GenBank/DDBJ whole genome shotgun (WGS) entry which is preliminary data.</text>
</comment>
<comment type="similarity">
    <text evidence="1">Belongs to the short-chain dehydrogenases/reductases (SDR) family.</text>
</comment>
<dbReference type="RefSeq" id="WP_200502859.1">
    <property type="nucleotide sequence ID" value="NZ_JAEDAJ010000006.1"/>
</dbReference>
<evidence type="ECO:0000313" key="5">
    <source>
        <dbReference type="Proteomes" id="UP000612352"/>
    </source>
</evidence>
<keyword evidence="2" id="KW-0560">Oxidoreductase</keyword>
<evidence type="ECO:0000259" key="3">
    <source>
        <dbReference type="SMART" id="SM00822"/>
    </source>
</evidence>
<dbReference type="InterPro" id="IPR036291">
    <property type="entry name" value="NAD(P)-bd_dom_sf"/>
</dbReference>
<evidence type="ECO:0000313" key="4">
    <source>
        <dbReference type="EMBL" id="MBK0332014.1"/>
    </source>
</evidence>
<dbReference type="InterPro" id="IPR020904">
    <property type="entry name" value="Sc_DH/Rdtase_CS"/>
</dbReference>
<accession>A0ABS1BBH4</accession>
<reference evidence="4 5" key="1">
    <citation type="submission" date="2020-12" db="EMBL/GenBank/DDBJ databases">
        <title>Brachybacterium sp. MASK1Z-5, whole genome shotgun sequence.</title>
        <authorList>
            <person name="Tuo L."/>
        </authorList>
    </citation>
    <scope>NUCLEOTIDE SEQUENCE [LARGE SCALE GENOMIC DNA]</scope>
    <source>
        <strain evidence="4 5">MASK1Z-5</strain>
    </source>
</reference>
<dbReference type="SMART" id="SM00822">
    <property type="entry name" value="PKS_KR"/>
    <property type="match status" value="1"/>
</dbReference>
<sequence length="241" mass="25143">MSISETSPASARRPAVLITGASRGIGRAVADELAGDHRLILGGRDAAALAELAASYPEAEPFAVDVTDYAAVGGAVAALDLPDGLAGVVHSAGVLVGGTTEEMAVSEWNRSMEVNVTAVVELTRLLLPALRKARGTVVALNSGSGFNSIGGRGAYCASKFALRAFTDALRLEERKHGVRVSSVHAGRVDTDMQHELRSMEDGPYEIEKYLEPTSVASAVALAIRATDEASMDVISVRPRMG</sequence>
<dbReference type="InterPro" id="IPR002347">
    <property type="entry name" value="SDR_fam"/>
</dbReference>
<organism evidence="4 5">
    <name type="scientific">Brachybacterium halotolerans</name>
    <dbReference type="NCBI Taxonomy" id="2795215"/>
    <lineage>
        <taxon>Bacteria</taxon>
        <taxon>Bacillati</taxon>
        <taxon>Actinomycetota</taxon>
        <taxon>Actinomycetes</taxon>
        <taxon>Micrococcales</taxon>
        <taxon>Dermabacteraceae</taxon>
        <taxon>Brachybacterium</taxon>
    </lineage>
</organism>
<dbReference type="Pfam" id="PF00106">
    <property type="entry name" value="adh_short"/>
    <property type="match status" value="1"/>
</dbReference>
<dbReference type="Proteomes" id="UP000612352">
    <property type="component" value="Unassembled WGS sequence"/>
</dbReference>
<protein>
    <submittedName>
        <fullName evidence="4">SDR family oxidoreductase</fullName>
    </submittedName>
</protein>
<keyword evidence="5" id="KW-1185">Reference proteome</keyword>
<feature type="domain" description="Ketoreductase" evidence="3">
    <location>
        <begin position="14"/>
        <end position="191"/>
    </location>
</feature>
<dbReference type="PROSITE" id="PS00061">
    <property type="entry name" value="ADH_SHORT"/>
    <property type="match status" value="1"/>
</dbReference>
<gene>
    <name evidence="4" type="ORF">I8D64_11450</name>
</gene>